<evidence type="ECO:0000313" key="3">
    <source>
        <dbReference type="Proteomes" id="UP000326921"/>
    </source>
</evidence>
<organism evidence="2 3">
    <name type="scientific">Sphingobacterium zhuxiongii</name>
    <dbReference type="NCBI Taxonomy" id="2662364"/>
    <lineage>
        <taxon>Bacteria</taxon>
        <taxon>Pseudomonadati</taxon>
        <taxon>Bacteroidota</taxon>
        <taxon>Sphingobacteriia</taxon>
        <taxon>Sphingobacteriales</taxon>
        <taxon>Sphingobacteriaceae</taxon>
        <taxon>Sphingobacterium</taxon>
    </lineage>
</organism>
<evidence type="ECO:0000256" key="1">
    <source>
        <dbReference type="SAM" id="SignalP"/>
    </source>
</evidence>
<gene>
    <name evidence="2" type="ORF">GFH32_06525</name>
</gene>
<evidence type="ECO:0000313" key="2">
    <source>
        <dbReference type="EMBL" id="QGA25991.1"/>
    </source>
</evidence>
<dbReference type="KEGG" id="sphe:GFH32_06525"/>
<dbReference type="Proteomes" id="UP000326921">
    <property type="component" value="Chromosome"/>
</dbReference>
<evidence type="ECO:0008006" key="4">
    <source>
        <dbReference type="Google" id="ProtNLM"/>
    </source>
</evidence>
<keyword evidence="3" id="KW-1185">Reference proteome</keyword>
<dbReference type="RefSeq" id="WP_153510409.1">
    <property type="nucleotide sequence ID" value="NZ_CP045652.1"/>
</dbReference>
<protein>
    <recommendedName>
        <fullName evidence="4">Lipoprotein</fullName>
    </recommendedName>
</protein>
<dbReference type="PROSITE" id="PS51257">
    <property type="entry name" value="PROKAR_LIPOPROTEIN"/>
    <property type="match status" value="1"/>
</dbReference>
<feature type="signal peptide" evidence="1">
    <location>
        <begin position="1"/>
        <end position="29"/>
    </location>
</feature>
<reference evidence="2 3" key="1">
    <citation type="submission" date="2019-10" db="EMBL/GenBank/DDBJ databases">
        <authorList>
            <person name="Dong K."/>
        </authorList>
    </citation>
    <scope>NUCLEOTIDE SEQUENCE [LARGE SCALE GENOMIC DNA]</scope>
    <source>
        <strain evidence="3">dk4302</strain>
    </source>
</reference>
<name>A0A5Q0QAQ0_9SPHI</name>
<feature type="chain" id="PRO_5024860503" description="Lipoprotein" evidence="1">
    <location>
        <begin position="30"/>
        <end position="187"/>
    </location>
</feature>
<accession>A0A5Q0QAQ0</accession>
<dbReference type="AlphaFoldDB" id="A0A5Q0QAQ0"/>
<sequence>MYWYTKHLPKKLAMAGLLAIAFFSCSSPAPQQHINGIQQELFDIPSFIQQQIDSLKQANPTINKTVIKDMQEETKALPIKDWESEFSSFKAIDLNKPAYAGFIDIDTVDGVLEYNFTNPDLDLSCVRIAFDDQGKVKMLSVDKHVHNTLYQTSEFLVYETGNFYIVEKNQKVLLMGDNYYKVQGNLK</sequence>
<keyword evidence="1" id="KW-0732">Signal</keyword>
<proteinExistence type="predicted"/>
<dbReference type="EMBL" id="CP045652">
    <property type="protein sequence ID" value="QGA25991.1"/>
    <property type="molecule type" value="Genomic_DNA"/>
</dbReference>